<proteinExistence type="predicted"/>
<dbReference type="EMBL" id="BAAAZY010000024">
    <property type="protein sequence ID" value="GAA4079717.1"/>
    <property type="molecule type" value="Genomic_DNA"/>
</dbReference>
<sequence length="95" mass="9957">MEATPPPTELPFVSPQDRHGSGANLTPHHRGQSLPGPDPAALAEELAVRGLKVSGGTAFGALHRPEAWDEMLAHVRQVAELTAAGGPSPVCWPRP</sequence>
<organism evidence="2 3">
    <name type="scientific">Streptomyces shaanxiensis</name>
    <dbReference type="NCBI Taxonomy" id="653357"/>
    <lineage>
        <taxon>Bacteria</taxon>
        <taxon>Bacillati</taxon>
        <taxon>Actinomycetota</taxon>
        <taxon>Actinomycetes</taxon>
        <taxon>Kitasatosporales</taxon>
        <taxon>Streptomycetaceae</taxon>
        <taxon>Streptomyces</taxon>
    </lineage>
</organism>
<name>A0ABP7W2S0_9ACTN</name>
<dbReference type="Proteomes" id="UP001499984">
    <property type="component" value="Unassembled WGS sequence"/>
</dbReference>
<comment type="caution">
    <text evidence="2">The sequence shown here is derived from an EMBL/GenBank/DDBJ whole genome shotgun (WGS) entry which is preliminary data.</text>
</comment>
<evidence type="ECO:0000313" key="3">
    <source>
        <dbReference type="Proteomes" id="UP001499984"/>
    </source>
</evidence>
<evidence type="ECO:0000313" key="2">
    <source>
        <dbReference type="EMBL" id="GAA4079717.1"/>
    </source>
</evidence>
<accession>A0ABP7W2S0</accession>
<protein>
    <submittedName>
        <fullName evidence="2">Uncharacterized protein</fullName>
    </submittedName>
</protein>
<reference evidence="3" key="1">
    <citation type="journal article" date="2019" name="Int. J. Syst. Evol. Microbiol.">
        <title>The Global Catalogue of Microorganisms (GCM) 10K type strain sequencing project: providing services to taxonomists for standard genome sequencing and annotation.</title>
        <authorList>
            <consortium name="The Broad Institute Genomics Platform"/>
            <consortium name="The Broad Institute Genome Sequencing Center for Infectious Disease"/>
            <person name="Wu L."/>
            <person name="Ma J."/>
        </authorList>
    </citation>
    <scope>NUCLEOTIDE SEQUENCE [LARGE SCALE GENOMIC DNA]</scope>
    <source>
        <strain evidence="3">JCM 16925</strain>
    </source>
</reference>
<evidence type="ECO:0000256" key="1">
    <source>
        <dbReference type="SAM" id="MobiDB-lite"/>
    </source>
</evidence>
<keyword evidence="3" id="KW-1185">Reference proteome</keyword>
<gene>
    <name evidence="2" type="ORF">GCM10022233_69470</name>
</gene>
<dbReference type="SUPFAM" id="SSF51658">
    <property type="entry name" value="Xylose isomerase-like"/>
    <property type="match status" value="1"/>
</dbReference>
<feature type="region of interest" description="Disordered" evidence="1">
    <location>
        <begin position="1"/>
        <end position="39"/>
    </location>
</feature>
<dbReference type="InterPro" id="IPR036237">
    <property type="entry name" value="Xyl_isomerase-like_sf"/>
</dbReference>